<gene>
    <name evidence="2" type="ORF">ACFYNQ_22255</name>
</gene>
<sequence length="91" mass="9909">MSKATSSNRLLSADTAAEIFGARPAHGSAENNKPDTGGDQIMQHPCATPAREHAHKWPRIDQSNPAAHKKVGRRYKYAANEKNRDMAGNCP</sequence>
<accession>A0ABW6M933</accession>
<proteinExistence type="predicted"/>
<reference evidence="2 3" key="1">
    <citation type="submission" date="2024-10" db="EMBL/GenBank/DDBJ databases">
        <title>The Natural Products Discovery Center: Release of the First 8490 Sequenced Strains for Exploring Actinobacteria Biosynthetic Diversity.</title>
        <authorList>
            <person name="Kalkreuter E."/>
            <person name="Kautsar S.A."/>
            <person name="Yang D."/>
            <person name="Bader C.D."/>
            <person name="Teijaro C.N."/>
            <person name="Fluegel L."/>
            <person name="Davis C.M."/>
            <person name="Simpson J.R."/>
            <person name="Lauterbach L."/>
            <person name="Steele A.D."/>
            <person name="Gui C."/>
            <person name="Meng S."/>
            <person name="Li G."/>
            <person name="Viehrig K."/>
            <person name="Ye F."/>
            <person name="Su P."/>
            <person name="Kiefer A.F."/>
            <person name="Nichols A."/>
            <person name="Cepeda A.J."/>
            <person name="Yan W."/>
            <person name="Fan B."/>
            <person name="Jiang Y."/>
            <person name="Adhikari A."/>
            <person name="Zheng C.-J."/>
            <person name="Schuster L."/>
            <person name="Cowan T.M."/>
            <person name="Smanski M.J."/>
            <person name="Chevrette M.G."/>
            <person name="De Carvalho L.P.S."/>
            <person name="Shen B."/>
        </authorList>
    </citation>
    <scope>NUCLEOTIDE SEQUENCE [LARGE SCALE GENOMIC DNA]</scope>
    <source>
        <strain evidence="2 3">NPDC006488</strain>
    </source>
</reference>
<feature type="region of interest" description="Disordered" evidence="1">
    <location>
        <begin position="1"/>
        <end position="72"/>
    </location>
</feature>
<comment type="caution">
    <text evidence="2">The sequence shown here is derived from an EMBL/GenBank/DDBJ whole genome shotgun (WGS) entry which is preliminary data.</text>
</comment>
<protein>
    <submittedName>
        <fullName evidence="2">Uncharacterized protein</fullName>
    </submittedName>
</protein>
<name>A0ABW6M933_9ACTN</name>
<dbReference type="RefSeq" id="WP_388108337.1">
    <property type="nucleotide sequence ID" value="NZ_JBIAHM010000007.1"/>
</dbReference>
<dbReference type="Proteomes" id="UP001601303">
    <property type="component" value="Unassembled WGS sequence"/>
</dbReference>
<feature type="compositionally biased region" description="Polar residues" evidence="1">
    <location>
        <begin position="1"/>
        <end position="10"/>
    </location>
</feature>
<evidence type="ECO:0000256" key="1">
    <source>
        <dbReference type="SAM" id="MobiDB-lite"/>
    </source>
</evidence>
<evidence type="ECO:0000313" key="2">
    <source>
        <dbReference type="EMBL" id="MFE9601280.1"/>
    </source>
</evidence>
<evidence type="ECO:0000313" key="3">
    <source>
        <dbReference type="Proteomes" id="UP001601303"/>
    </source>
</evidence>
<keyword evidence="3" id="KW-1185">Reference proteome</keyword>
<organism evidence="2 3">
    <name type="scientific">Streptomyces hokutonensis</name>
    <dbReference type="NCBI Taxonomy" id="1306990"/>
    <lineage>
        <taxon>Bacteria</taxon>
        <taxon>Bacillati</taxon>
        <taxon>Actinomycetota</taxon>
        <taxon>Actinomycetes</taxon>
        <taxon>Kitasatosporales</taxon>
        <taxon>Streptomycetaceae</taxon>
        <taxon>Streptomyces</taxon>
    </lineage>
</organism>
<dbReference type="EMBL" id="JBIAHM010000007">
    <property type="protein sequence ID" value="MFE9601280.1"/>
    <property type="molecule type" value="Genomic_DNA"/>
</dbReference>